<accession>A0ACB8BTV2</accession>
<gene>
    <name evidence="1" type="ORF">BV22DRAFT_1003967</name>
</gene>
<dbReference type="Proteomes" id="UP000790709">
    <property type="component" value="Unassembled WGS sequence"/>
</dbReference>
<comment type="caution">
    <text evidence="1">The sequence shown here is derived from an EMBL/GenBank/DDBJ whole genome shotgun (WGS) entry which is preliminary data.</text>
</comment>
<keyword evidence="2" id="KW-1185">Reference proteome</keyword>
<evidence type="ECO:0000313" key="2">
    <source>
        <dbReference type="Proteomes" id="UP000790709"/>
    </source>
</evidence>
<name>A0ACB8BTV2_9AGAM</name>
<evidence type="ECO:0000313" key="1">
    <source>
        <dbReference type="EMBL" id="KAH7928819.1"/>
    </source>
</evidence>
<sequence>MFYSTFVTLALAASVLADVYITSPVSGTTFTAGQPATISWEDNGQSPSLAQFGPAEVSIYVGNAIQQTSLQTISSNVNVSSNASIVFTPDGTIGPNSNEYFIRVQSLSLMDAAQPQYPALAFSAKFTMANMTGTFSSAAQAEINGQSTAPIGGSTSASPPASSASVITSVVSLPASSASASPSPSAANNNTGSAGKLGITGLAGFFGAALLVCSSLF</sequence>
<proteinExistence type="predicted"/>
<dbReference type="EMBL" id="MU266348">
    <property type="protein sequence ID" value="KAH7928819.1"/>
    <property type="molecule type" value="Genomic_DNA"/>
</dbReference>
<organism evidence="1 2">
    <name type="scientific">Leucogyrophana mollusca</name>
    <dbReference type="NCBI Taxonomy" id="85980"/>
    <lineage>
        <taxon>Eukaryota</taxon>
        <taxon>Fungi</taxon>
        <taxon>Dikarya</taxon>
        <taxon>Basidiomycota</taxon>
        <taxon>Agaricomycotina</taxon>
        <taxon>Agaricomycetes</taxon>
        <taxon>Agaricomycetidae</taxon>
        <taxon>Boletales</taxon>
        <taxon>Boletales incertae sedis</taxon>
        <taxon>Leucogyrophana</taxon>
    </lineage>
</organism>
<reference evidence="1" key="1">
    <citation type="journal article" date="2021" name="New Phytol.">
        <title>Evolutionary innovations through gain and loss of genes in the ectomycorrhizal Boletales.</title>
        <authorList>
            <person name="Wu G."/>
            <person name="Miyauchi S."/>
            <person name="Morin E."/>
            <person name="Kuo A."/>
            <person name="Drula E."/>
            <person name="Varga T."/>
            <person name="Kohler A."/>
            <person name="Feng B."/>
            <person name="Cao Y."/>
            <person name="Lipzen A."/>
            <person name="Daum C."/>
            <person name="Hundley H."/>
            <person name="Pangilinan J."/>
            <person name="Johnson J."/>
            <person name="Barry K."/>
            <person name="LaButti K."/>
            <person name="Ng V."/>
            <person name="Ahrendt S."/>
            <person name="Min B."/>
            <person name="Choi I.G."/>
            <person name="Park H."/>
            <person name="Plett J.M."/>
            <person name="Magnuson J."/>
            <person name="Spatafora J.W."/>
            <person name="Nagy L.G."/>
            <person name="Henrissat B."/>
            <person name="Grigoriev I.V."/>
            <person name="Yang Z.L."/>
            <person name="Xu J."/>
            <person name="Martin F.M."/>
        </authorList>
    </citation>
    <scope>NUCLEOTIDE SEQUENCE</scope>
    <source>
        <strain evidence="1">KUC20120723A-06</strain>
    </source>
</reference>
<protein>
    <submittedName>
        <fullName evidence="1">Uncharacterized protein</fullName>
    </submittedName>
</protein>